<feature type="transmembrane region" description="Helical" evidence="10">
    <location>
        <begin position="49"/>
        <end position="68"/>
    </location>
</feature>
<dbReference type="GO" id="GO:0019386">
    <property type="term" value="P:methanogenesis, from carbon dioxide"/>
    <property type="evidence" value="ECO:0007669"/>
    <property type="project" value="UniProtKB-UniRule"/>
</dbReference>
<comment type="function">
    <text evidence="10">Part of a complex that catalyzes the formation of methyl-coenzyme M and tetrahydromethanopterin from coenzyme M and methyl-tetrahydromethanopterin. This is an energy-conserving, sodium-ion translocating step.</text>
</comment>
<dbReference type="RefSeq" id="WP_042687023.1">
    <property type="nucleotide sequence ID" value="NZ_DUIH01000022.1"/>
</dbReference>
<evidence type="ECO:0000256" key="11">
    <source>
        <dbReference type="SAM" id="Coils"/>
    </source>
</evidence>
<evidence type="ECO:0000256" key="1">
    <source>
        <dbReference type="ARBA" id="ARBA00022475"/>
    </source>
</evidence>
<dbReference type="GO" id="GO:0005886">
    <property type="term" value="C:plasma membrane"/>
    <property type="evidence" value="ECO:0007669"/>
    <property type="project" value="UniProtKB-SubCell"/>
</dbReference>
<dbReference type="HAMAP" id="MF_01500">
    <property type="entry name" value="MtrG"/>
    <property type="match status" value="1"/>
</dbReference>
<keyword evidence="8 10" id="KW-0484">Methanogenesis</keyword>
<dbReference type="AlphaFoldDB" id="A0A832RZW6"/>
<evidence type="ECO:0000256" key="2">
    <source>
        <dbReference type="ARBA" id="ARBA00022563"/>
    </source>
</evidence>
<organism evidence="12 13">
    <name type="scientific">Methermicoccus shengliensis</name>
    <dbReference type="NCBI Taxonomy" id="660064"/>
    <lineage>
        <taxon>Archaea</taxon>
        <taxon>Methanobacteriati</taxon>
        <taxon>Methanobacteriota</taxon>
        <taxon>Stenosarchaea group</taxon>
        <taxon>Methanomicrobia</taxon>
        <taxon>Methanosarcinales</taxon>
        <taxon>Methermicoccaceae</taxon>
        <taxon>Methermicoccus</taxon>
    </lineage>
</organism>
<dbReference type="NCBIfam" id="TIGR01149">
    <property type="entry name" value="mtrG"/>
    <property type="match status" value="1"/>
</dbReference>
<evidence type="ECO:0000256" key="6">
    <source>
        <dbReference type="ARBA" id="ARBA00022967"/>
    </source>
</evidence>
<evidence type="ECO:0000256" key="7">
    <source>
        <dbReference type="ARBA" id="ARBA00022989"/>
    </source>
</evidence>
<keyword evidence="2 10" id="KW-0554">One-carbon metabolism</keyword>
<name>A0A832RZW6_9EURY</name>
<keyword evidence="6 10" id="KW-1278">Translocase</keyword>
<accession>A0A832RZW6</accession>
<keyword evidence="1 10" id="KW-1003">Cell membrane</keyword>
<dbReference type="GO" id="GO:0006730">
    <property type="term" value="P:one-carbon metabolic process"/>
    <property type="evidence" value="ECO:0007669"/>
    <property type="project" value="UniProtKB-UniRule"/>
</dbReference>
<dbReference type="EC" id="7.2.1.4" evidence="10"/>
<gene>
    <name evidence="10" type="primary">mtrG</name>
    <name evidence="12" type="ORF">HA299_07030</name>
</gene>
<dbReference type="GO" id="GO:0030269">
    <property type="term" value="F:tetrahydromethanopterin S-methyltransferase activity"/>
    <property type="evidence" value="ECO:0007669"/>
    <property type="project" value="UniProtKB-UniRule"/>
</dbReference>
<feature type="coiled-coil region" evidence="11">
    <location>
        <begin position="9"/>
        <end position="36"/>
    </location>
</feature>
<evidence type="ECO:0000256" key="8">
    <source>
        <dbReference type="ARBA" id="ARBA00022994"/>
    </source>
</evidence>
<evidence type="ECO:0000256" key="3">
    <source>
        <dbReference type="ARBA" id="ARBA00022603"/>
    </source>
</evidence>
<comment type="similarity">
    <text evidence="10">Belongs to the MtrG family.</text>
</comment>
<evidence type="ECO:0000313" key="12">
    <source>
        <dbReference type="EMBL" id="HIH70341.1"/>
    </source>
</evidence>
<evidence type="ECO:0000256" key="10">
    <source>
        <dbReference type="HAMAP-Rule" id="MF_01500"/>
    </source>
</evidence>
<keyword evidence="3 10" id="KW-0489">Methyltransferase</keyword>
<keyword evidence="11" id="KW-0175">Coiled coil</keyword>
<comment type="catalytic activity">
    <reaction evidence="10">
        <text>5-methyl-5,6,7,8-tetrahydromethanopterin + coenzyme M + 2 Na(+)(in) = 5,6,7,8-tetrahydromethanopterin + methyl-coenzyme M + 2 Na(+)(out)</text>
        <dbReference type="Rhea" id="RHEA:53492"/>
        <dbReference type="ChEBI" id="CHEBI:29101"/>
        <dbReference type="ChEBI" id="CHEBI:58103"/>
        <dbReference type="ChEBI" id="CHEBI:58116"/>
        <dbReference type="ChEBI" id="CHEBI:58286"/>
        <dbReference type="ChEBI" id="CHEBI:58319"/>
        <dbReference type="EC" id="7.2.1.4"/>
    </reaction>
</comment>
<evidence type="ECO:0000256" key="4">
    <source>
        <dbReference type="ARBA" id="ARBA00022679"/>
    </source>
</evidence>
<comment type="pathway">
    <text evidence="10">One-carbon metabolism; methanogenesis from CO(2); methyl-coenzyme M from 5,10-methylene-5,6,7,8-tetrahydromethanopterin: step 2/2.</text>
</comment>
<evidence type="ECO:0000256" key="9">
    <source>
        <dbReference type="ARBA" id="ARBA00023136"/>
    </source>
</evidence>
<dbReference type="EMBL" id="DUIH01000022">
    <property type="protein sequence ID" value="HIH70341.1"/>
    <property type="molecule type" value="Genomic_DNA"/>
</dbReference>
<dbReference type="GO" id="GO:0032259">
    <property type="term" value="P:methylation"/>
    <property type="evidence" value="ECO:0007669"/>
    <property type="project" value="UniProtKB-KW"/>
</dbReference>
<comment type="subcellular location">
    <subcellularLocation>
        <location evidence="10">Cell membrane</location>
        <topology evidence="10">Single-pass membrane protein</topology>
    </subcellularLocation>
</comment>
<keyword evidence="4 10" id="KW-0808">Transferase</keyword>
<sequence>MDDGIVPSVVVDQADYRQVTERLDALEEKVEFVHAEIAQRAGKRVGRDIGIVYGLSIGTILFLVYLMVKAAFFG</sequence>
<protein>
    <recommendedName>
        <fullName evidence="10">Tetrahydromethanopterin S-methyltransferase subunit G</fullName>
        <ecNumber evidence="10">7.2.1.4</ecNumber>
    </recommendedName>
    <alternativeName>
        <fullName evidence="10">N5-methyltetrahydromethanopterin--coenzyme M methyltransferase subunit G</fullName>
    </alternativeName>
</protein>
<dbReference type="PIRSF" id="PIRSF006500">
    <property type="entry name" value="MtrG"/>
    <property type="match status" value="1"/>
</dbReference>
<dbReference type="InterPro" id="IPR005866">
    <property type="entry name" value="THM_MeTrfase_su_G"/>
</dbReference>
<comment type="caution">
    <text evidence="12">The sequence shown here is derived from an EMBL/GenBank/DDBJ whole genome shotgun (WGS) entry which is preliminary data.</text>
</comment>
<dbReference type="Pfam" id="PF04210">
    <property type="entry name" value="MtrG"/>
    <property type="match status" value="1"/>
</dbReference>
<comment type="subunit">
    <text evidence="10">The complex is composed of 8 subunits; MtrA, MtrB, MtrC, MtrD, MtrE, MtrF, MtrG and MtrH.</text>
</comment>
<evidence type="ECO:0000256" key="5">
    <source>
        <dbReference type="ARBA" id="ARBA00022692"/>
    </source>
</evidence>
<dbReference type="UniPathway" id="UPA00640">
    <property type="reaction ID" value="UER00698"/>
</dbReference>
<keyword evidence="9 10" id="KW-0472">Membrane</keyword>
<keyword evidence="5 10" id="KW-0812">Transmembrane</keyword>
<dbReference type="Proteomes" id="UP000600363">
    <property type="component" value="Unassembled WGS sequence"/>
</dbReference>
<keyword evidence="7 10" id="KW-1133">Transmembrane helix</keyword>
<evidence type="ECO:0000313" key="13">
    <source>
        <dbReference type="Proteomes" id="UP000600363"/>
    </source>
</evidence>
<proteinExistence type="inferred from homology"/>
<reference evidence="12" key="1">
    <citation type="journal article" date="2020" name="bioRxiv">
        <title>A rank-normalized archaeal taxonomy based on genome phylogeny resolves widespread incomplete and uneven classifications.</title>
        <authorList>
            <person name="Rinke C."/>
            <person name="Chuvochina M."/>
            <person name="Mussig A.J."/>
            <person name="Chaumeil P.-A."/>
            <person name="Waite D.W."/>
            <person name="Whitman W.B."/>
            <person name="Parks D.H."/>
            <person name="Hugenholtz P."/>
        </authorList>
    </citation>
    <scope>NUCLEOTIDE SEQUENCE</scope>
    <source>
        <strain evidence="12">UBA12518</strain>
    </source>
</reference>